<keyword evidence="9" id="KW-1185">Reference proteome</keyword>
<evidence type="ECO:0000256" key="3">
    <source>
        <dbReference type="ARBA" id="ARBA00009370"/>
    </source>
</evidence>
<accession>A0ABU2DT84</accession>
<dbReference type="EC" id="3.4.21.89" evidence="4 6"/>
<dbReference type="InterPro" id="IPR036286">
    <property type="entry name" value="LexA/Signal_pep-like_sf"/>
</dbReference>
<comment type="similarity">
    <text evidence="3 6">Belongs to the peptidase S26 family.</text>
</comment>
<evidence type="ECO:0000256" key="2">
    <source>
        <dbReference type="ARBA" id="ARBA00004401"/>
    </source>
</evidence>
<dbReference type="InterPro" id="IPR019758">
    <property type="entry name" value="Pept_S26A_signal_pept_1_CS"/>
</dbReference>
<evidence type="ECO:0000256" key="1">
    <source>
        <dbReference type="ARBA" id="ARBA00000677"/>
    </source>
</evidence>
<comment type="subcellular location">
    <subcellularLocation>
        <location evidence="2">Cell membrane</location>
        <topology evidence="2">Single-pass type II membrane protein</topology>
    </subcellularLocation>
    <subcellularLocation>
        <location evidence="6">Membrane</location>
        <topology evidence="6">Single-pass type II membrane protein</topology>
    </subcellularLocation>
</comment>
<dbReference type="InterPro" id="IPR019533">
    <property type="entry name" value="Peptidase_S26"/>
</dbReference>
<evidence type="ECO:0000313" key="8">
    <source>
        <dbReference type="EMBL" id="MDR8019586.1"/>
    </source>
</evidence>
<dbReference type="NCBIfam" id="TIGR02227">
    <property type="entry name" value="sigpep_I_bact"/>
    <property type="match status" value="1"/>
</dbReference>
<evidence type="ECO:0000256" key="5">
    <source>
        <dbReference type="ARBA" id="ARBA00022801"/>
    </source>
</evidence>
<comment type="catalytic activity">
    <reaction evidence="1 6">
        <text>Cleavage of hydrophobic, N-terminal signal or leader sequences from secreted and periplasmic proteins.</text>
        <dbReference type="EC" id="3.4.21.89"/>
    </reaction>
</comment>
<keyword evidence="6" id="KW-0812">Transmembrane</keyword>
<name>A0ABU2DT84_9MICC</name>
<gene>
    <name evidence="8" type="primary">lepB</name>
    <name evidence="8" type="ORF">RIL96_08420</name>
</gene>
<dbReference type="PRINTS" id="PR00727">
    <property type="entry name" value="LEADERPTASE"/>
</dbReference>
<sequence>MTSPAGPAPTGDTGQVRGLRAVCRRLPAGLRLRHLVIIVAVLAVVLVAVLRSAVVDVYTVHQESMRPTLHDGERMLVDRTVGEGDVESGAVIVFDGTGSFTPYQEDQGAMAAAVARIGHWFGIGSPPETYVKRVIGVGGETVTCCDDQGRLSIDGEAQDEEYLAREISADDPASRQEFDVVVPEGRVWVMGDNRHSSVDSRDLLGAPGGGMISEDRVVGEVTEVFWPWSQRRSLAAGTGDAAEAVP</sequence>
<dbReference type="CDD" id="cd06530">
    <property type="entry name" value="S26_SPase_I"/>
    <property type="match status" value="1"/>
</dbReference>
<dbReference type="PANTHER" id="PTHR43390">
    <property type="entry name" value="SIGNAL PEPTIDASE I"/>
    <property type="match status" value="1"/>
</dbReference>
<keyword evidence="6" id="KW-1133">Transmembrane helix</keyword>
<keyword evidence="6" id="KW-0645">Protease</keyword>
<dbReference type="GO" id="GO:0009003">
    <property type="term" value="F:signal peptidase activity"/>
    <property type="evidence" value="ECO:0007669"/>
    <property type="project" value="UniProtKB-EC"/>
</dbReference>
<comment type="caution">
    <text evidence="8">The sequence shown here is derived from an EMBL/GenBank/DDBJ whole genome shotgun (WGS) entry which is preliminary data.</text>
</comment>
<protein>
    <recommendedName>
        <fullName evidence="4 6">Signal peptidase I</fullName>
        <ecNumber evidence="4 6">3.4.21.89</ecNumber>
    </recommendedName>
</protein>
<dbReference type="EMBL" id="JAVKGR010000008">
    <property type="protein sequence ID" value="MDR8019586.1"/>
    <property type="molecule type" value="Genomic_DNA"/>
</dbReference>
<keyword evidence="6" id="KW-0472">Membrane</keyword>
<evidence type="ECO:0000256" key="6">
    <source>
        <dbReference type="RuleBase" id="RU362042"/>
    </source>
</evidence>
<dbReference type="SUPFAM" id="SSF51306">
    <property type="entry name" value="LexA/Signal peptidase"/>
    <property type="match status" value="1"/>
</dbReference>
<reference evidence="8 9" key="1">
    <citation type="submission" date="2023-09" db="EMBL/GenBank/DDBJ databases">
        <title>Description of three actinobacteria isolated from air of manufacturing shop in a pharmaceutical factory.</title>
        <authorList>
            <person name="Zhang D.-F."/>
        </authorList>
    </citation>
    <scope>NUCLEOTIDE SEQUENCE [LARGE SCALE GENOMIC DNA]</scope>
    <source>
        <strain evidence="8 9">LY-0111</strain>
    </source>
</reference>
<keyword evidence="5 6" id="KW-0378">Hydrolase</keyword>
<feature type="transmembrane region" description="Helical" evidence="6">
    <location>
        <begin position="34"/>
        <end position="54"/>
    </location>
</feature>
<evidence type="ECO:0000256" key="4">
    <source>
        <dbReference type="ARBA" id="ARBA00013208"/>
    </source>
</evidence>
<dbReference type="Pfam" id="PF10502">
    <property type="entry name" value="Peptidase_S26"/>
    <property type="match status" value="1"/>
</dbReference>
<dbReference type="InterPro" id="IPR000223">
    <property type="entry name" value="Pept_S26A_signal_pept_1"/>
</dbReference>
<proteinExistence type="inferred from homology"/>
<dbReference type="RefSeq" id="WP_310548571.1">
    <property type="nucleotide sequence ID" value="NZ_JAVKGR010000008.1"/>
</dbReference>
<dbReference type="Proteomes" id="UP001251870">
    <property type="component" value="Unassembled WGS sequence"/>
</dbReference>
<evidence type="ECO:0000259" key="7">
    <source>
        <dbReference type="Pfam" id="PF10502"/>
    </source>
</evidence>
<dbReference type="PANTHER" id="PTHR43390:SF1">
    <property type="entry name" value="CHLOROPLAST PROCESSING PEPTIDASE"/>
    <property type="match status" value="1"/>
</dbReference>
<dbReference type="PROSITE" id="PS00761">
    <property type="entry name" value="SPASE_I_3"/>
    <property type="match status" value="1"/>
</dbReference>
<dbReference type="Gene3D" id="2.10.109.10">
    <property type="entry name" value="Umud Fragment, subunit A"/>
    <property type="match status" value="1"/>
</dbReference>
<evidence type="ECO:0000313" key="9">
    <source>
        <dbReference type="Proteomes" id="UP001251870"/>
    </source>
</evidence>
<feature type="domain" description="Peptidase S26" evidence="7">
    <location>
        <begin position="37"/>
        <end position="226"/>
    </location>
</feature>
<organism evidence="8 9">
    <name type="scientific">Nesterenkonia aerolata</name>
    <dbReference type="NCBI Taxonomy" id="3074079"/>
    <lineage>
        <taxon>Bacteria</taxon>
        <taxon>Bacillati</taxon>
        <taxon>Actinomycetota</taxon>
        <taxon>Actinomycetes</taxon>
        <taxon>Micrococcales</taxon>
        <taxon>Micrococcaceae</taxon>
        <taxon>Nesterenkonia</taxon>
    </lineage>
</organism>